<evidence type="ECO:0000256" key="2">
    <source>
        <dbReference type="ARBA" id="ARBA00004328"/>
    </source>
</evidence>
<comment type="similarity">
    <text evidence="3">Belongs to the orbivirus VP4 family.</text>
</comment>
<keyword evidence="5" id="KW-0167">Capsid protein</keyword>
<evidence type="ECO:0000256" key="1">
    <source>
        <dbReference type="ARBA" id="ARBA00002541"/>
    </source>
</evidence>
<dbReference type="Gene3D" id="1.20.1280.200">
    <property type="entry name" value="Orbivirus VP4 core protein, C-terminal domain"/>
    <property type="match status" value="1"/>
</dbReference>
<dbReference type="Pfam" id="PF05059">
    <property type="entry name" value="Orbi_VP4"/>
    <property type="match status" value="1"/>
</dbReference>
<evidence type="ECO:0000256" key="5">
    <source>
        <dbReference type="ARBA" id="ARBA00022561"/>
    </source>
</evidence>
<keyword evidence="6" id="KW-1152">Outer capsid protein</keyword>
<evidence type="ECO:0000256" key="7">
    <source>
        <dbReference type="ARBA" id="ARBA00022844"/>
    </source>
</evidence>
<protein>
    <recommendedName>
        <fullName evidence="4">Core protein VP4</fullName>
    </recommendedName>
</protein>
<feature type="non-terminal residue" evidence="8">
    <location>
        <position position="1"/>
    </location>
</feature>
<name>U5XIS5_9REOV</name>
<reference evidence="8" key="1">
    <citation type="journal article" date="2013" name="PLoS ONE">
        <title>Identification of Novel Viruses Using VirusHunter -- an Automated Data Analysis Pipeline.</title>
        <authorList>
            <person name="Zhao G."/>
            <person name="Krishnamurthy S."/>
            <person name="Cai Z."/>
            <person name="Popov V.L."/>
            <person name="Travassos da Rosa A.P."/>
            <person name="Guzman H."/>
            <person name="Cao S."/>
            <person name="Virgin H.W."/>
            <person name="Tesh R.B."/>
            <person name="Wang D."/>
        </authorList>
    </citation>
    <scope>NUCLEOTIDE SEQUENCE</scope>
    <source>
        <strain evidence="8">KY-663</strain>
    </source>
</reference>
<proteinExistence type="inferred from homology"/>
<keyword evidence="7" id="KW-0946">Virion</keyword>
<dbReference type="CDD" id="cd20758">
    <property type="entry name" value="capping_2-OMTase_Orbivirus"/>
    <property type="match status" value="1"/>
</dbReference>
<sequence>VTRDLVDIVRESFLPLWRIENGWSLNDFWKEAGKLSQDTYAYGDISRYSMRVLRAHFFIFVGTKRRFRLADNHYDVDVFIRRGTVEDPKTLETIIGRAKRRMRKGFGNILREYAISRVTYLNGSEAETLNVANKYIHKVRGLPEVPPSHRTVSWWPMWQDGPTDEKLVSMLDYFVYSADVVHYVGCGDLRTLELFYHRDPERFERIQWYCYDTLEPVFRHVNVVHVKEMVTSDAPIRERCRVDNRTERAFIWDVSGERSSDWEQKRFDEDRLGEQIAYSLRDSFSLALIKHRIPEYRDEYKCLTSLLVPQPMAAIGMYELRNVMLLNGYSWVNRSHLGEATIEEIDSTVVRRMVDMHHNPNRGRKLKKILYEYLHIERVDGTKSEEVPRADLFYLTNVGNLKEDIDRVVGSSDICTLWVSQEDAVDYRDVPYNRSAVMLKFSDEYTRVLDGNSAVLFFMWQGYTDPGVSYDPAWAARFAVIFKHRVPEPPVPDLSLCSFIGMKARSSVLRMNYLTVHENSDMVKRMGLDVSGHLMIALVSNMYVSDMMWWVHMILRWSKLSGEDKREKLEKSGAEVVEWKDDRAEVPWHLREDLIAALKHLKSIQQIAYRLPVDRWILELHEFD</sequence>
<accession>U5XIS5</accession>
<dbReference type="InterPro" id="IPR029063">
    <property type="entry name" value="SAM-dependent_MTases_sf"/>
</dbReference>
<dbReference type="InterPro" id="IPR007753">
    <property type="entry name" value="Orbi_VP4"/>
</dbReference>
<dbReference type="InterPro" id="IPR043026">
    <property type="entry name" value="Orbi_VP4_C"/>
</dbReference>
<evidence type="ECO:0000256" key="3">
    <source>
        <dbReference type="ARBA" id="ARBA00009708"/>
    </source>
</evidence>
<organism evidence="8">
    <name type="scientific">Heramatsu virus</name>
    <dbReference type="NCBI Taxonomy" id="1416744"/>
    <lineage>
        <taxon>Viruses</taxon>
        <taxon>Riboviria</taxon>
        <taxon>Orthornavirae</taxon>
        <taxon>Duplornaviricota</taxon>
        <taxon>Resentoviricetes</taxon>
        <taxon>Reovirales</taxon>
        <taxon>Sedoreoviridae</taxon>
        <taxon>Orbivirus</taxon>
    </lineage>
</organism>
<comment type="subcellular location">
    <subcellularLocation>
        <location evidence="2">Virion</location>
    </subcellularLocation>
</comment>
<evidence type="ECO:0000256" key="4">
    <source>
        <dbReference type="ARBA" id="ARBA00021787"/>
    </source>
</evidence>
<comment type="function">
    <text evidence="1">The VP4 protein is one of the five proteins (with VP1, VP3, VP6 and VP7) which form the inner capsid of the virus.</text>
</comment>
<dbReference type="EMBL" id="KC669543">
    <property type="protein sequence ID" value="AGZ62529.1"/>
    <property type="molecule type" value="Genomic_RNA"/>
</dbReference>
<evidence type="ECO:0000256" key="6">
    <source>
        <dbReference type="ARBA" id="ARBA00022770"/>
    </source>
</evidence>
<dbReference type="Gene3D" id="3.40.50.150">
    <property type="entry name" value="Vaccinia Virus protein VP39"/>
    <property type="match status" value="1"/>
</dbReference>
<evidence type="ECO:0000313" key="8">
    <source>
        <dbReference type="EMBL" id="AGZ62529.1"/>
    </source>
</evidence>
<dbReference type="GO" id="GO:0039624">
    <property type="term" value="C:viral outer capsid"/>
    <property type="evidence" value="ECO:0007669"/>
    <property type="project" value="UniProtKB-KW"/>
</dbReference>